<sequence length="257" mass="29995">MSLYIVLTNIVINNGLKTTDDLFKLIDDLASLSQKEREDYEIQISDILCKIPNYMLNASIKQRDQYKYALQSSYRSEFFILINNIIYKIDHNEPYLPKKQNVTSFPFTSESKPVLKLKPQVKDITLADIEKEIQNTKEQQKKLEPILLEWHKETQLTSQDYEANYKAVPEMINAIRDLILNIRKNVMNSQITEFILLFEDINKVILSEHPDQMTIYTLINDCLKNNGWSESGFYSPPDKAQLTKIAKELHQILDMVA</sequence>
<proteinExistence type="predicted"/>
<dbReference type="EMBL" id="KY684110">
    <property type="protein sequence ID" value="ARF11967.1"/>
    <property type="molecule type" value="Genomic_DNA"/>
</dbReference>
<reference evidence="1" key="1">
    <citation type="journal article" date="2017" name="Science">
        <title>Giant viruses with an expanded complement of translation system components.</title>
        <authorList>
            <person name="Schulz F."/>
            <person name="Yutin N."/>
            <person name="Ivanova N.N."/>
            <person name="Ortega D.R."/>
            <person name="Lee T.K."/>
            <person name="Vierheilig J."/>
            <person name="Daims H."/>
            <person name="Horn M."/>
            <person name="Wagner M."/>
            <person name="Jensen G.J."/>
            <person name="Kyrpides N.C."/>
            <person name="Koonin E.V."/>
            <person name="Woyke T."/>
        </authorList>
    </citation>
    <scope>NUCLEOTIDE SEQUENCE</scope>
    <source>
        <strain evidence="1">KNV1</strain>
    </source>
</reference>
<gene>
    <name evidence="1" type="ORF">Klosneuvirus_3_102</name>
</gene>
<organism evidence="1">
    <name type="scientific">Klosneuvirus KNV1</name>
    <dbReference type="NCBI Taxonomy" id="1977640"/>
    <lineage>
        <taxon>Viruses</taxon>
        <taxon>Varidnaviria</taxon>
        <taxon>Bamfordvirae</taxon>
        <taxon>Nucleocytoviricota</taxon>
        <taxon>Megaviricetes</taxon>
        <taxon>Imitervirales</taxon>
        <taxon>Mimiviridae</taxon>
        <taxon>Klosneuvirinae</taxon>
        <taxon>Klosneuvirus</taxon>
    </lineage>
</organism>
<evidence type="ECO:0000313" key="1">
    <source>
        <dbReference type="EMBL" id="ARF11967.1"/>
    </source>
</evidence>
<name>A0A1V0SJS5_9VIRU</name>
<protein>
    <submittedName>
        <fullName evidence="1">Uncharacterized protein</fullName>
    </submittedName>
</protein>
<accession>A0A1V0SJS5</accession>